<accession>A0A378JLY9</accession>
<proteinExistence type="predicted"/>
<dbReference type="AlphaFoldDB" id="A0A378JLY9"/>
<gene>
    <name evidence="1" type="ORF">NCTC13316_02201</name>
</gene>
<dbReference type="Proteomes" id="UP000254794">
    <property type="component" value="Unassembled WGS sequence"/>
</dbReference>
<organism evidence="1 2">
    <name type="scientific">Legionella busanensis</name>
    <dbReference type="NCBI Taxonomy" id="190655"/>
    <lineage>
        <taxon>Bacteria</taxon>
        <taxon>Pseudomonadati</taxon>
        <taxon>Pseudomonadota</taxon>
        <taxon>Gammaproteobacteria</taxon>
        <taxon>Legionellales</taxon>
        <taxon>Legionellaceae</taxon>
        <taxon>Legionella</taxon>
    </lineage>
</organism>
<reference evidence="1 2" key="1">
    <citation type="submission" date="2018-06" db="EMBL/GenBank/DDBJ databases">
        <authorList>
            <consortium name="Pathogen Informatics"/>
            <person name="Doyle S."/>
        </authorList>
    </citation>
    <scope>NUCLEOTIDE SEQUENCE [LARGE SCALE GENOMIC DNA]</scope>
    <source>
        <strain evidence="1 2">NCTC13316</strain>
    </source>
</reference>
<keyword evidence="2" id="KW-1185">Reference proteome</keyword>
<evidence type="ECO:0000313" key="2">
    <source>
        <dbReference type="Proteomes" id="UP000254794"/>
    </source>
</evidence>
<evidence type="ECO:0000313" key="1">
    <source>
        <dbReference type="EMBL" id="STX52097.1"/>
    </source>
</evidence>
<sequence length="37" mass="3975">MVIITIQDIEHSVELSHSAIKHGACAAITINDDDGQE</sequence>
<dbReference type="RefSeq" id="WP_147285959.1">
    <property type="nucleotide sequence ID" value="NZ_CAAAHP010000002.1"/>
</dbReference>
<name>A0A378JLY9_9GAMM</name>
<dbReference type="EMBL" id="UGOD01000001">
    <property type="protein sequence ID" value="STX52097.1"/>
    <property type="molecule type" value="Genomic_DNA"/>
</dbReference>
<dbReference type="Gene3D" id="3.30.300.30">
    <property type="match status" value="1"/>
</dbReference>
<protein>
    <submittedName>
        <fullName evidence="1">Uncharacterized protein</fullName>
    </submittedName>
</protein>
<dbReference type="InterPro" id="IPR045851">
    <property type="entry name" value="AMP-bd_C_sf"/>
</dbReference>